<sequence>MYDLSREHQHHSDRVGRTFFTKVTEAHSVDGSEAPDQCFGASKWNYVRDVSWTL</sequence>
<gene>
    <name evidence="1" type="ORF">FA13DRAFT_1734056</name>
</gene>
<organism evidence="1 2">
    <name type="scientific">Coprinellus micaceus</name>
    <name type="common">Glistening ink-cap mushroom</name>
    <name type="synonym">Coprinus micaceus</name>
    <dbReference type="NCBI Taxonomy" id="71717"/>
    <lineage>
        <taxon>Eukaryota</taxon>
        <taxon>Fungi</taxon>
        <taxon>Dikarya</taxon>
        <taxon>Basidiomycota</taxon>
        <taxon>Agaricomycotina</taxon>
        <taxon>Agaricomycetes</taxon>
        <taxon>Agaricomycetidae</taxon>
        <taxon>Agaricales</taxon>
        <taxon>Agaricineae</taxon>
        <taxon>Psathyrellaceae</taxon>
        <taxon>Coprinellus</taxon>
    </lineage>
</organism>
<reference evidence="1 2" key="1">
    <citation type="journal article" date="2019" name="Nat. Ecol. Evol.">
        <title>Megaphylogeny resolves global patterns of mushroom evolution.</title>
        <authorList>
            <person name="Varga T."/>
            <person name="Krizsan K."/>
            <person name="Foldi C."/>
            <person name="Dima B."/>
            <person name="Sanchez-Garcia M."/>
            <person name="Sanchez-Ramirez S."/>
            <person name="Szollosi G.J."/>
            <person name="Szarkandi J.G."/>
            <person name="Papp V."/>
            <person name="Albert L."/>
            <person name="Andreopoulos W."/>
            <person name="Angelini C."/>
            <person name="Antonin V."/>
            <person name="Barry K.W."/>
            <person name="Bougher N.L."/>
            <person name="Buchanan P."/>
            <person name="Buyck B."/>
            <person name="Bense V."/>
            <person name="Catcheside P."/>
            <person name="Chovatia M."/>
            <person name="Cooper J."/>
            <person name="Damon W."/>
            <person name="Desjardin D."/>
            <person name="Finy P."/>
            <person name="Geml J."/>
            <person name="Haridas S."/>
            <person name="Hughes K."/>
            <person name="Justo A."/>
            <person name="Karasinski D."/>
            <person name="Kautmanova I."/>
            <person name="Kiss B."/>
            <person name="Kocsube S."/>
            <person name="Kotiranta H."/>
            <person name="LaButti K.M."/>
            <person name="Lechner B.E."/>
            <person name="Liimatainen K."/>
            <person name="Lipzen A."/>
            <person name="Lukacs Z."/>
            <person name="Mihaltcheva S."/>
            <person name="Morgado L.N."/>
            <person name="Niskanen T."/>
            <person name="Noordeloos M.E."/>
            <person name="Ohm R.A."/>
            <person name="Ortiz-Santana B."/>
            <person name="Ovrebo C."/>
            <person name="Racz N."/>
            <person name="Riley R."/>
            <person name="Savchenko A."/>
            <person name="Shiryaev A."/>
            <person name="Soop K."/>
            <person name="Spirin V."/>
            <person name="Szebenyi C."/>
            <person name="Tomsovsky M."/>
            <person name="Tulloss R.E."/>
            <person name="Uehling J."/>
            <person name="Grigoriev I.V."/>
            <person name="Vagvolgyi C."/>
            <person name="Papp T."/>
            <person name="Martin F.M."/>
            <person name="Miettinen O."/>
            <person name="Hibbett D.S."/>
            <person name="Nagy L.G."/>
        </authorList>
    </citation>
    <scope>NUCLEOTIDE SEQUENCE [LARGE SCALE GENOMIC DNA]</scope>
    <source>
        <strain evidence="1 2">FP101781</strain>
    </source>
</reference>
<accession>A0A4Y7T9J1</accession>
<protein>
    <submittedName>
        <fullName evidence="1">Uncharacterized protein</fullName>
    </submittedName>
</protein>
<dbReference type="EMBL" id="QPFP01000024">
    <property type="protein sequence ID" value="TEB30229.1"/>
    <property type="molecule type" value="Genomic_DNA"/>
</dbReference>
<dbReference type="Proteomes" id="UP000298030">
    <property type="component" value="Unassembled WGS sequence"/>
</dbReference>
<name>A0A4Y7T9J1_COPMI</name>
<keyword evidence="2" id="KW-1185">Reference proteome</keyword>
<comment type="caution">
    <text evidence="1">The sequence shown here is derived from an EMBL/GenBank/DDBJ whole genome shotgun (WGS) entry which is preliminary data.</text>
</comment>
<evidence type="ECO:0000313" key="1">
    <source>
        <dbReference type="EMBL" id="TEB30229.1"/>
    </source>
</evidence>
<evidence type="ECO:0000313" key="2">
    <source>
        <dbReference type="Proteomes" id="UP000298030"/>
    </source>
</evidence>
<feature type="non-terminal residue" evidence="1">
    <location>
        <position position="54"/>
    </location>
</feature>
<proteinExistence type="predicted"/>
<dbReference type="AlphaFoldDB" id="A0A4Y7T9J1"/>